<name>A0A2V3TXZ7_9HYPH</name>
<organism evidence="1 2">
    <name type="scientific">Chelatococcus asaccharovorans</name>
    <dbReference type="NCBI Taxonomy" id="28210"/>
    <lineage>
        <taxon>Bacteria</taxon>
        <taxon>Pseudomonadati</taxon>
        <taxon>Pseudomonadota</taxon>
        <taxon>Alphaproteobacteria</taxon>
        <taxon>Hyphomicrobiales</taxon>
        <taxon>Chelatococcaceae</taxon>
        <taxon>Chelatococcus</taxon>
    </lineage>
</organism>
<dbReference type="RefSeq" id="WP_170147418.1">
    <property type="nucleotide sequence ID" value="NZ_JAHBRY010000001.1"/>
</dbReference>
<gene>
    <name evidence="1" type="ORF">C7450_111191</name>
</gene>
<comment type="caution">
    <text evidence="1">The sequence shown here is derived from an EMBL/GenBank/DDBJ whole genome shotgun (WGS) entry which is preliminary data.</text>
</comment>
<dbReference type="Proteomes" id="UP000248021">
    <property type="component" value="Unassembled WGS sequence"/>
</dbReference>
<sequence>MKAVASVFADGPIACVTLDRQPVICISVNGDLTFFVTTDFVLTGLGAATFTDFVLA</sequence>
<dbReference type="AlphaFoldDB" id="A0A2V3TXZ7"/>
<keyword evidence="2" id="KW-1185">Reference proteome</keyword>
<protein>
    <submittedName>
        <fullName evidence="1">Uncharacterized protein</fullName>
    </submittedName>
</protein>
<evidence type="ECO:0000313" key="1">
    <source>
        <dbReference type="EMBL" id="PXW54659.1"/>
    </source>
</evidence>
<accession>A0A2V3TXZ7</accession>
<evidence type="ECO:0000313" key="2">
    <source>
        <dbReference type="Proteomes" id="UP000248021"/>
    </source>
</evidence>
<reference evidence="1 2" key="1">
    <citation type="submission" date="2018-05" db="EMBL/GenBank/DDBJ databases">
        <title>Genomic Encyclopedia of Type Strains, Phase IV (KMG-IV): sequencing the most valuable type-strain genomes for metagenomic binning, comparative biology and taxonomic classification.</title>
        <authorList>
            <person name="Goeker M."/>
        </authorList>
    </citation>
    <scope>NUCLEOTIDE SEQUENCE [LARGE SCALE GENOMIC DNA]</scope>
    <source>
        <strain evidence="1 2">DSM 6462</strain>
    </source>
</reference>
<dbReference type="EMBL" id="QJJK01000011">
    <property type="protein sequence ID" value="PXW54659.1"/>
    <property type="molecule type" value="Genomic_DNA"/>
</dbReference>
<proteinExistence type="predicted"/>